<dbReference type="InterPro" id="IPR024163">
    <property type="entry name" value="Aerotolerance_reg_N"/>
</dbReference>
<reference evidence="3 4" key="1">
    <citation type="submission" date="2015-03" db="EMBL/GenBank/DDBJ databases">
        <title>Genome sequence of Tenacibaculum sp. S2-2, isolated from intestinal microbiota of sea cucumber, Apostichopus japonicas.</title>
        <authorList>
            <person name="Shao Z."/>
            <person name="Wang L."/>
            <person name="Li X."/>
        </authorList>
    </citation>
    <scope>NUCLEOTIDE SEQUENCE [LARGE SCALE GENOMIC DNA]</scope>
    <source>
        <strain evidence="3 4">S2-2</strain>
    </source>
</reference>
<dbReference type="NCBIfam" id="TIGR02226">
    <property type="entry name" value="two_anch"/>
    <property type="match status" value="1"/>
</dbReference>
<evidence type="ECO:0000256" key="1">
    <source>
        <dbReference type="SAM" id="Phobius"/>
    </source>
</evidence>
<dbReference type="OrthoDB" id="9810200at2"/>
<keyword evidence="1" id="KW-0472">Membrane</keyword>
<feature type="transmembrane region" description="Helical" evidence="1">
    <location>
        <begin position="6"/>
        <end position="24"/>
    </location>
</feature>
<gene>
    <name evidence="3" type="ORF">WH52_09745</name>
</gene>
<keyword evidence="4" id="KW-1185">Reference proteome</keyword>
<feature type="domain" description="Aerotolerance regulator N-terminal" evidence="2">
    <location>
        <begin position="1"/>
        <end position="76"/>
    </location>
</feature>
<organism evidence="3 4">
    <name type="scientific">Tenacibaculum holothuriorum</name>
    <dbReference type="NCBI Taxonomy" id="1635173"/>
    <lineage>
        <taxon>Bacteria</taxon>
        <taxon>Pseudomonadati</taxon>
        <taxon>Bacteroidota</taxon>
        <taxon>Flavobacteriia</taxon>
        <taxon>Flavobacteriales</taxon>
        <taxon>Flavobacteriaceae</taxon>
        <taxon>Tenacibaculum</taxon>
    </lineage>
</organism>
<feature type="transmembrane region" description="Helical" evidence="1">
    <location>
        <begin position="620"/>
        <end position="643"/>
    </location>
</feature>
<dbReference type="InParanoid" id="A0A1Y2PB60"/>
<evidence type="ECO:0000259" key="2">
    <source>
        <dbReference type="Pfam" id="PF07584"/>
    </source>
</evidence>
<dbReference type="RefSeq" id="WP_086030765.1">
    <property type="nucleotide sequence ID" value="NZ_LAPZ01000007.1"/>
</dbReference>
<dbReference type="STRING" id="1635173.WH52_09745"/>
<comment type="caution">
    <text evidence="3">The sequence shown here is derived from an EMBL/GenBank/DDBJ whole genome shotgun (WGS) entry which is preliminary data.</text>
</comment>
<evidence type="ECO:0000313" key="3">
    <source>
        <dbReference type="EMBL" id="OSY87703.1"/>
    </source>
</evidence>
<keyword evidence="1" id="KW-0812">Transmembrane</keyword>
<sequence>MQFKHPEVLYFLALLIIPILVHLFQLQRFEKVPFTNVAFLKKLQLQTRKSSQLKKWLVLLTRILLLTGIIIAFAQPYFSNRTAEEKTHYNIYLNNSLSLDSKGSKGNLLKTATQEIIENTPKEATYTLITNANYYHNIDYNRLKEHLLKLKPVAKEKLPETVFLQLNNTNNQQSKTVFISDFQNTKKSDFTNVPKNTTLIQLLPEQQNNLSIDSLFVNSKEATNLEVNIVVQNQGNAKKNVPISIFNSDKLINKQTFSIEKNTTETVQFLVNKTDTFNGKVSITFNDTYSFDNTFYFSVNSTEKTNVLAIGNNNDFLKRIYSKDEFNFIENKETGINYNLINNQQLVILNQLESIPQPLISSLTTFSNNSGNIILIPNKESNTNSYNALFGKLNIGNISKKKTDSLKITNINYKHPFFSNVFEKRVRNFQYPNSLIQYPTSFRKESSLIQFENNQAFLKEAKLPSARLFWFASPLDKTSSNFTNSPLIVPVFYTIGLQSLKTTQLYYTIDKENTIEVQKQLGKDEILSIKNNESSFIPLQRAYQNKVTLTTKEQPQLAGSYNINKEQQLIKKIAFNYAKDESKLEFLNSNELTTQLNKIIISNSVKDAIESIEQKNKVHWLWKWFLALAIVSLLLEILIIKFFKP</sequence>
<dbReference type="Proteomes" id="UP000194221">
    <property type="component" value="Unassembled WGS sequence"/>
</dbReference>
<evidence type="ECO:0000313" key="4">
    <source>
        <dbReference type="Proteomes" id="UP000194221"/>
    </source>
</evidence>
<dbReference type="InterPro" id="IPR011933">
    <property type="entry name" value="Double_TM_dom"/>
</dbReference>
<dbReference type="Pfam" id="PF07584">
    <property type="entry name" value="BatA"/>
    <property type="match status" value="1"/>
</dbReference>
<name>A0A1Y2PB60_9FLAO</name>
<keyword evidence="1" id="KW-1133">Transmembrane helix</keyword>
<dbReference type="PANTHER" id="PTHR37464">
    <property type="entry name" value="BLL2463 PROTEIN"/>
    <property type="match status" value="1"/>
</dbReference>
<dbReference type="EMBL" id="LAPZ01000007">
    <property type="protein sequence ID" value="OSY87703.1"/>
    <property type="molecule type" value="Genomic_DNA"/>
</dbReference>
<proteinExistence type="predicted"/>
<dbReference type="AlphaFoldDB" id="A0A1Y2PB60"/>
<protein>
    <recommendedName>
        <fullName evidence="2">Aerotolerance regulator N-terminal domain-containing protein</fullName>
    </recommendedName>
</protein>
<feature type="transmembrane region" description="Helical" evidence="1">
    <location>
        <begin position="56"/>
        <end position="78"/>
    </location>
</feature>
<dbReference type="PANTHER" id="PTHR37464:SF1">
    <property type="entry name" value="BLL2463 PROTEIN"/>
    <property type="match status" value="1"/>
</dbReference>
<accession>A0A1Y2PB60</accession>